<dbReference type="Proteomes" id="UP000004367">
    <property type="component" value="Unassembled WGS sequence"/>
</dbReference>
<dbReference type="eggNOG" id="COG4671">
    <property type="taxonomic scope" value="Bacteria"/>
</dbReference>
<dbReference type="InterPro" id="IPR029044">
    <property type="entry name" value="Nucleotide-diphossugar_trans"/>
</dbReference>
<protein>
    <submittedName>
        <fullName evidence="6">Putative glycosyltransferase</fullName>
    </submittedName>
</protein>
<gene>
    <name evidence="6" type="ORF">MOPEL_009_00540</name>
</gene>
<dbReference type="Gene3D" id="3.90.550.10">
    <property type="entry name" value="Spore Coat Polysaccharide Biosynthesis Protein SpsA, Chain A"/>
    <property type="match status" value="1"/>
</dbReference>
<dbReference type="SUPFAM" id="SSF53756">
    <property type="entry name" value="UDP-Glycosyltransferase/glycogen phosphorylase"/>
    <property type="match status" value="1"/>
</dbReference>
<dbReference type="Pfam" id="PF02709">
    <property type="entry name" value="Glyco_transf_7C"/>
    <property type="match status" value="1"/>
</dbReference>
<name>H5UNQ6_9MICO</name>
<evidence type="ECO:0000256" key="1">
    <source>
        <dbReference type="ARBA" id="ARBA00004776"/>
    </source>
</evidence>
<evidence type="ECO:0000313" key="6">
    <source>
        <dbReference type="EMBL" id="GAB47364.1"/>
    </source>
</evidence>
<dbReference type="STRING" id="1089455.MOPEL_009_00540"/>
<comment type="similarity">
    <text evidence="2">Belongs to the glycosyltransferase 2 family.</text>
</comment>
<accession>H5UNQ6</accession>
<sequence length="632" mass="67080">MRIGFYVHHQGAGHLARAVAIARECTEDVVGFSTHPRPEAWPGHWVDLPDDAATPGPGSDPTAGGVLHWAPIGDHPYPARMARLAAGLREEGVDLLLVDVSVEVTLLARLLGVPVVVAAMRGDRSDLPHRLAQDVAHCLVAPWPAALPEPGTPDHVAAKTVHVGGISRFDDRIDDRTAGTDGRDTDAHRDAGSRRVFVLWGRGGGDVPEERWAAAEAATPGWTWVWGAAPEDVWDELRAADVVVAHSGQNAVAEVAAARRPAVVVGLDRPHGEQVATIAALRAGDLAETVDATGGLPDLDWPALLERAARRDPAAWARWTDGHGARRAAAVLEAAARGRRVAAGTAVVTLVHGRGEHLRGLVAGLAAGTHLPQEFVVVAMADPSVREIVEDACAGTGLRPRVVEVDAEPLGLPLARARNLGAARAAELGCDVLVFLDVDCIPAPGLVATYADAVRSRTEEEAPVVWSGPVAYLPPVEETGAVDGRYDLGALPTLADPHPARPAPAPGEVLPADDLRLFWSLSFALTSAHYRALGGFCEEYVGYGGEDTDVAMRLGELGGALLWLGGADAYHQYHPTQRPPVQHLDDIVRNANLFARRWGRHPMEGWLEAFAAQGLARLDGDTWAVTAPEDRP</sequence>
<keyword evidence="7" id="KW-1185">Reference proteome</keyword>
<dbReference type="SUPFAM" id="SSF53448">
    <property type="entry name" value="Nucleotide-diphospho-sugar transferases"/>
    <property type="match status" value="1"/>
</dbReference>
<dbReference type="CDD" id="cd00761">
    <property type="entry name" value="Glyco_tranf_GTA_type"/>
    <property type="match status" value="1"/>
</dbReference>
<evidence type="ECO:0000259" key="5">
    <source>
        <dbReference type="Pfam" id="PF02709"/>
    </source>
</evidence>
<feature type="domain" description="Galactosyltransferase C-terminal" evidence="5">
    <location>
        <begin position="520"/>
        <end position="564"/>
    </location>
</feature>
<keyword evidence="4 6" id="KW-0808">Transferase</keyword>
<evidence type="ECO:0000256" key="3">
    <source>
        <dbReference type="ARBA" id="ARBA00022676"/>
    </source>
</evidence>
<comment type="caution">
    <text evidence="6">The sequence shown here is derived from an EMBL/GenBank/DDBJ whole genome shotgun (WGS) entry which is preliminary data.</text>
</comment>
<dbReference type="eggNOG" id="COG1216">
    <property type="taxonomic scope" value="Bacteria"/>
</dbReference>
<comment type="pathway">
    <text evidence="1">Cell wall biogenesis; cell wall polysaccharide biosynthesis.</text>
</comment>
<dbReference type="RefSeq" id="WP_009481262.1">
    <property type="nucleotide sequence ID" value="NZ_BAFE01000009.1"/>
</dbReference>
<dbReference type="PANTHER" id="PTHR43179:SF12">
    <property type="entry name" value="GALACTOFURANOSYLTRANSFERASE GLFT2"/>
    <property type="match status" value="1"/>
</dbReference>
<dbReference type="EMBL" id="BAFE01000009">
    <property type="protein sequence ID" value="GAB47364.1"/>
    <property type="molecule type" value="Genomic_DNA"/>
</dbReference>
<evidence type="ECO:0000313" key="7">
    <source>
        <dbReference type="Proteomes" id="UP000004367"/>
    </source>
</evidence>
<proteinExistence type="inferred from homology"/>
<organism evidence="6 7">
    <name type="scientific">Mobilicoccus pelagius NBRC 104925</name>
    <dbReference type="NCBI Taxonomy" id="1089455"/>
    <lineage>
        <taxon>Bacteria</taxon>
        <taxon>Bacillati</taxon>
        <taxon>Actinomycetota</taxon>
        <taxon>Actinomycetes</taxon>
        <taxon>Micrococcales</taxon>
        <taxon>Dermatophilaceae</taxon>
        <taxon>Mobilicoccus</taxon>
    </lineage>
</organism>
<dbReference type="InterPro" id="IPR027791">
    <property type="entry name" value="Galactosyl_T_C"/>
</dbReference>
<dbReference type="Gene3D" id="3.40.50.2000">
    <property type="entry name" value="Glycogen Phosphorylase B"/>
    <property type="match status" value="1"/>
</dbReference>
<evidence type="ECO:0000256" key="4">
    <source>
        <dbReference type="ARBA" id="ARBA00022679"/>
    </source>
</evidence>
<dbReference type="GO" id="GO:0016757">
    <property type="term" value="F:glycosyltransferase activity"/>
    <property type="evidence" value="ECO:0007669"/>
    <property type="project" value="UniProtKB-KW"/>
</dbReference>
<dbReference type="AlphaFoldDB" id="H5UNQ6"/>
<evidence type="ECO:0000256" key="2">
    <source>
        <dbReference type="ARBA" id="ARBA00006739"/>
    </source>
</evidence>
<keyword evidence="3" id="KW-0328">Glycosyltransferase</keyword>
<dbReference type="PANTHER" id="PTHR43179">
    <property type="entry name" value="RHAMNOSYLTRANSFERASE WBBL"/>
    <property type="match status" value="1"/>
</dbReference>
<reference evidence="6 7" key="1">
    <citation type="submission" date="2012-02" db="EMBL/GenBank/DDBJ databases">
        <title>Whole genome shotgun sequence of Mobilicoccus pelagius NBRC 104925.</title>
        <authorList>
            <person name="Yoshida Y."/>
            <person name="Hosoyama A."/>
            <person name="Tsuchikane K."/>
            <person name="Katsumata H."/>
            <person name="Yamazaki S."/>
            <person name="Fujita N."/>
        </authorList>
    </citation>
    <scope>NUCLEOTIDE SEQUENCE [LARGE SCALE GENOMIC DNA]</scope>
    <source>
        <strain evidence="6 7">NBRC 104925</strain>
    </source>
</reference>